<evidence type="ECO:0000256" key="5">
    <source>
        <dbReference type="SAM" id="Phobius"/>
    </source>
</evidence>
<dbReference type="SUPFAM" id="SSF57850">
    <property type="entry name" value="RING/U-box"/>
    <property type="match status" value="1"/>
</dbReference>
<name>A0ABR2IX25_9PEZI</name>
<keyword evidence="8" id="KW-1185">Reference proteome</keyword>
<evidence type="ECO:0000256" key="3">
    <source>
        <dbReference type="ARBA" id="ARBA00022833"/>
    </source>
</evidence>
<organism evidence="7 8">
    <name type="scientific">Apiospora arundinis</name>
    <dbReference type="NCBI Taxonomy" id="335852"/>
    <lineage>
        <taxon>Eukaryota</taxon>
        <taxon>Fungi</taxon>
        <taxon>Dikarya</taxon>
        <taxon>Ascomycota</taxon>
        <taxon>Pezizomycotina</taxon>
        <taxon>Sordariomycetes</taxon>
        <taxon>Xylariomycetidae</taxon>
        <taxon>Amphisphaeriales</taxon>
        <taxon>Apiosporaceae</taxon>
        <taxon>Apiospora</taxon>
    </lineage>
</organism>
<gene>
    <name evidence="7" type="ORF">PGQ11_007983</name>
</gene>
<dbReference type="Proteomes" id="UP001390339">
    <property type="component" value="Unassembled WGS sequence"/>
</dbReference>
<dbReference type="EMBL" id="JAPCWZ010000004">
    <property type="protein sequence ID" value="KAK8869405.1"/>
    <property type="molecule type" value="Genomic_DNA"/>
</dbReference>
<evidence type="ECO:0000313" key="7">
    <source>
        <dbReference type="EMBL" id="KAK8869405.1"/>
    </source>
</evidence>
<dbReference type="InterPro" id="IPR001841">
    <property type="entry name" value="Znf_RING"/>
</dbReference>
<keyword evidence="2 4" id="KW-0863">Zinc-finger</keyword>
<evidence type="ECO:0000256" key="2">
    <source>
        <dbReference type="ARBA" id="ARBA00022771"/>
    </source>
</evidence>
<feature type="transmembrane region" description="Helical" evidence="5">
    <location>
        <begin position="69"/>
        <end position="91"/>
    </location>
</feature>
<dbReference type="InterPro" id="IPR013083">
    <property type="entry name" value="Znf_RING/FYVE/PHD"/>
</dbReference>
<protein>
    <submittedName>
        <fullName evidence="7">RING finger domain protein</fullName>
    </submittedName>
</protein>
<evidence type="ECO:0000256" key="4">
    <source>
        <dbReference type="PROSITE-ProRule" id="PRU00175"/>
    </source>
</evidence>
<dbReference type="PANTHER" id="PTHR45798">
    <property type="entry name" value="RING-H2 FINGER PROTEIN ATL61-RELATED-RELATED"/>
    <property type="match status" value="1"/>
</dbReference>
<keyword evidence="3" id="KW-0862">Zinc</keyword>
<evidence type="ECO:0000313" key="8">
    <source>
        <dbReference type="Proteomes" id="UP001390339"/>
    </source>
</evidence>
<feature type="domain" description="RING-type" evidence="6">
    <location>
        <begin position="155"/>
        <end position="197"/>
    </location>
</feature>
<reference evidence="7 8" key="1">
    <citation type="journal article" date="2024" name="IMA Fungus">
        <title>Apiospora arundinis, a panoply of carbohydrate-active enzymes and secondary metabolites.</title>
        <authorList>
            <person name="Sorensen T."/>
            <person name="Petersen C."/>
            <person name="Muurmann A.T."/>
            <person name="Christiansen J.V."/>
            <person name="Brundto M.L."/>
            <person name="Overgaard C.K."/>
            <person name="Boysen A.T."/>
            <person name="Wollenberg R.D."/>
            <person name="Larsen T.O."/>
            <person name="Sorensen J.L."/>
            <person name="Nielsen K.L."/>
            <person name="Sondergaard T.E."/>
        </authorList>
    </citation>
    <scope>NUCLEOTIDE SEQUENCE [LARGE SCALE GENOMIC DNA]</scope>
    <source>
        <strain evidence="7 8">AAU 773</strain>
    </source>
</reference>
<comment type="caution">
    <text evidence="7">The sequence shown here is derived from an EMBL/GenBank/DDBJ whole genome shotgun (WGS) entry which is preliminary data.</text>
</comment>
<evidence type="ECO:0000256" key="1">
    <source>
        <dbReference type="ARBA" id="ARBA00022723"/>
    </source>
</evidence>
<dbReference type="PANTHER" id="PTHR45798:SF97">
    <property type="entry name" value="ALCOHOL-SENSITIVE RING FINGER PROTEIN 1"/>
    <property type="match status" value="1"/>
</dbReference>
<keyword evidence="1" id="KW-0479">Metal-binding</keyword>
<evidence type="ECO:0000259" key="6">
    <source>
        <dbReference type="PROSITE" id="PS50089"/>
    </source>
</evidence>
<dbReference type="CDD" id="cd16448">
    <property type="entry name" value="RING-H2"/>
    <property type="match status" value="1"/>
</dbReference>
<sequence>MALLKTTPLPDSKDGKHHEIYYHYSHLTRYFEMPSPLHYFEHLNRSYANKQSNNTTDSSEASQAERTGFIITGASLVVFIALMPCIIAIIAKLRCASTRRGERVEDGTKLLKRLQSEAHTRLFSSVAAISAAPTTPTPTDTRQANPSPAFEAPVCTVCLDVMDSASQVYCLPCRHNYHRQCLEKWVAGNHQRCPLCRKSVFSLSGR</sequence>
<proteinExistence type="predicted"/>
<dbReference type="Gene3D" id="3.30.40.10">
    <property type="entry name" value="Zinc/RING finger domain, C3HC4 (zinc finger)"/>
    <property type="match status" value="1"/>
</dbReference>
<dbReference type="SMART" id="SM00184">
    <property type="entry name" value="RING"/>
    <property type="match status" value="1"/>
</dbReference>
<accession>A0ABR2IX25</accession>
<keyword evidence="5" id="KW-0472">Membrane</keyword>
<dbReference type="InterPro" id="IPR052788">
    <property type="entry name" value="RING-type_E3_ligase_ATL"/>
</dbReference>
<keyword evidence="5" id="KW-1133">Transmembrane helix</keyword>
<keyword evidence="5" id="KW-0812">Transmembrane</keyword>
<dbReference type="Pfam" id="PF13639">
    <property type="entry name" value="zf-RING_2"/>
    <property type="match status" value="1"/>
</dbReference>
<dbReference type="PROSITE" id="PS50089">
    <property type="entry name" value="ZF_RING_2"/>
    <property type="match status" value="1"/>
</dbReference>